<dbReference type="PROSITE" id="PS50404">
    <property type="entry name" value="GST_NTER"/>
    <property type="match status" value="1"/>
</dbReference>
<dbReference type="Pfam" id="PF00043">
    <property type="entry name" value="GST_C"/>
    <property type="match status" value="1"/>
</dbReference>
<dbReference type="SFLD" id="SFLDG00358">
    <property type="entry name" value="Main_(cytGST)"/>
    <property type="match status" value="1"/>
</dbReference>
<reference evidence="5" key="2">
    <citation type="submission" date="2021-02" db="EMBL/GenBank/DDBJ databases">
        <title>Aspergillus puulaauensis MK2 genome sequence.</title>
        <authorList>
            <person name="Futagami T."/>
            <person name="Mori K."/>
            <person name="Kadooka C."/>
            <person name="Tanaka T."/>
        </authorList>
    </citation>
    <scope>NUCLEOTIDE SEQUENCE</scope>
    <source>
        <strain evidence="5">MK2</strain>
    </source>
</reference>
<dbReference type="PANTHER" id="PTHR44051">
    <property type="entry name" value="GLUTATHIONE S-TRANSFERASE-RELATED"/>
    <property type="match status" value="1"/>
</dbReference>
<evidence type="ECO:0000259" key="4">
    <source>
        <dbReference type="PROSITE" id="PS50405"/>
    </source>
</evidence>
<dbReference type="KEGG" id="apuu:APUU_41452S"/>
<evidence type="ECO:0000313" key="5">
    <source>
        <dbReference type="EMBL" id="BCS25008.1"/>
    </source>
</evidence>
<dbReference type="GeneID" id="64975013"/>
<feature type="domain" description="GST N-terminal" evidence="3">
    <location>
        <begin position="7"/>
        <end position="88"/>
    </location>
</feature>
<dbReference type="InterPro" id="IPR040079">
    <property type="entry name" value="Glutathione_S-Trfase"/>
</dbReference>
<dbReference type="AlphaFoldDB" id="A0A7R7XQC7"/>
<dbReference type="InterPro" id="IPR036249">
    <property type="entry name" value="Thioredoxin-like_sf"/>
</dbReference>
<dbReference type="PANTHER" id="PTHR44051:SF8">
    <property type="entry name" value="GLUTATHIONE S-TRANSFERASE GSTA"/>
    <property type="match status" value="1"/>
</dbReference>
<dbReference type="InterPro" id="IPR036282">
    <property type="entry name" value="Glutathione-S-Trfase_C_sf"/>
</dbReference>
<evidence type="ECO:0000256" key="1">
    <source>
        <dbReference type="ARBA" id="ARBA00007409"/>
    </source>
</evidence>
<evidence type="ECO:0000256" key="2">
    <source>
        <dbReference type="RuleBase" id="RU003494"/>
    </source>
</evidence>
<evidence type="ECO:0000259" key="3">
    <source>
        <dbReference type="PROSITE" id="PS50404"/>
    </source>
</evidence>
<comment type="similarity">
    <text evidence="1 2">Belongs to the GST superfamily.</text>
</comment>
<feature type="domain" description="GST C-terminal" evidence="4">
    <location>
        <begin position="95"/>
        <end position="224"/>
    </location>
</feature>
<dbReference type="SFLD" id="SFLDS00019">
    <property type="entry name" value="Glutathione_Transferase_(cytos"/>
    <property type="match status" value="1"/>
</dbReference>
<gene>
    <name evidence="5" type="ORF">APUU_41452S</name>
</gene>
<dbReference type="Gene3D" id="3.40.30.10">
    <property type="entry name" value="Glutaredoxin"/>
    <property type="match status" value="1"/>
</dbReference>
<name>A0A7R7XQC7_9EURO</name>
<dbReference type="InterPro" id="IPR004045">
    <property type="entry name" value="Glutathione_S-Trfase_N"/>
</dbReference>
<dbReference type="OrthoDB" id="422574at2759"/>
<keyword evidence="6" id="KW-1185">Reference proteome</keyword>
<evidence type="ECO:0000313" key="6">
    <source>
        <dbReference type="Proteomes" id="UP000654913"/>
    </source>
</evidence>
<dbReference type="SUPFAM" id="SSF47616">
    <property type="entry name" value="GST C-terminal domain-like"/>
    <property type="match status" value="1"/>
</dbReference>
<proteinExistence type="inferred from homology"/>
<dbReference type="SFLD" id="SFLDG01151">
    <property type="entry name" value="Main.2:_Nu-like"/>
    <property type="match status" value="1"/>
</dbReference>
<evidence type="ECO:0008006" key="7">
    <source>
        <dbReference type="Google" id="ProtNLM"/>
    </source>
</evidence>
<sequence length="238" mass="27299">MSLSTESTDITLYTWLTPNGIKTSIALEELSVPYQAVAVDISTNAQKEPWFLAINPNGRIPAITDKGQRVFESGAILMYLCDKYDHNRTISYSPDSPEYYEQLSWLMFQMGGLGPMQGQANHFRLMAGEYCPYGINRYMNETKRLYSVLNDRLMVSPYLAGSKYTIADIANFGWIRYGPFALEISLSEFPALQRWHDEIMKRSAVQRGIKVPTDKTEDQIAERYRNMRQKMDGMKEAL</sequence>
<dbReference type="CDD" id="cd03048">
    <property type="entry name" value="GST_N_Ure2p_like"/>
    <property type="match status" value="1"/>
</dbReference>
<accession>A0A7R7XQC7</accession>
<dbReference type="Proteomes" id="UP000654913">
    <property type="component" value="Chromosome 4"/>
</dbReference>
<organism evidence="5 6">
    <name type="scientific">Aspergillus puulaauensis</name>
    <dbReference type="NCBI Taxonomy" id="1220207"/>
    <lineage>
        <taxon>Eukaryota</taxon>
        <taxon>Fungi</taxon>
        <taxon>Dikarya</taxon>
        <taxon>Ascomycota</taxon>
        <taxon>Pezizomycotina</taxon>
        <taxon>Eurotiomycetes</taxon>
        <taxon>Eurotiomycetidae</taxon>
        <taxon>Eurotiales</taxon>
        <taxon>Aspergillaceae</taxon>
        <taxon>Aspergillus</taxon>
    </lineage>
</organism>
<dbReference type="RefSeq" id="XP_041557202.1">
    <property type="nucleotide sequence ID" value="XM_041704636.1"/>
</dbReference>
<dbReference type="Pfam" id="PF02798">
    <property type="entry name" value="GST_N"/>
    <property type="match status" value="1"/>
</dbReference>
<dbReference type="InterPro" id="IPR004046">
    <property type="entry name" value="GST_C"/>
</dbReference>
<dbReference type="InterPro" id="IPR010987">
    <property type="entry name" value="Glutathione-S-Trfase_C-like"/>
</dbReference>
<dbReference type="Gene3D" id="1.20.1050.10">
    <property type="match status" value="1"/>
</dbReference>
<dbReference type="PROSITE" id="PS50405">
    <property type="entry name" value="GST_CTER"/>
    <property type="match status" value="1"/>
</dbReference>
<dbReference type="EMBL" id="AP024446">
    <property type="protein sequence ID" value="BCS25008.1"/>
    <property type="molecule type" value="Genomic_DNA"/>
</dbReference>
<reference evidence="5" key="1">
    <citation type="submission" date="2021-01" db="EMBL/GenBank/DDBJ databases">
        <authorList>
            <consortium name="Aspergillus puulaauensis MK2 genome sequencing consortium"/>
            <person name="Kazuki M."/>
            <person name="Futagami T."/>
        </authorList>
    </citation>
    <scope>NUCLEOTIDE SEQUENCE</scope>
    <source>
        <strain evidence="5">MK2</strain>
    </source>
</reference>
<protein>
    <recommendedName>
        <fullName evidence="7">Glutathione S-transferase</fullName>
    </recommendedName>
</protein>
<dbReference type="SUPFAM" id="SSF52833">
    <property type="entry name" value="Thioredoxin-like"/>
    <property type="match status" value="1"/>
</dbReference>